<dbReference type="OrthoDB" id="30774at2759"/>
<dbReference type="EMBL" id="WIXP02000007">
    <property type="protein sequence ID" value="KAF6208227.1"/>
    <property type="molecule type" value="Genomic_DNA"/>
</dbReference>
<dbReference type="FunFam" id="2.40.100.10:FF:000018">
    <property type="entry name" value="Peptidyl-prolyl cis-trans isomerase-like 2"/>
    <property type="match status" value="1"/>
</dbReference>
<gene>
    <name evidence="1" type="ORF">GE061_016679</name>
</gene>
<dbReference type="GO" id="GO:0071013">
    <property type="term" value="C:catalytic step 2 spliceosome"/>
    <property type="evidence" value="ECO:0007669"/>
    <property type="project" value="TreeGrafter"/>
</dbReference>
<dbReference type="SUPFAM" id="SSF50891">
    <property type="entry name" value="Cyclophilin-like"/>
    <property type="match status" value="1"/>
</dbReference>
<dbReference type="Gene3D" id="2.40.100.10">
    <property type="entry name" value="Cyclophilin-like"/>
    <property type="match status" value="1"/>
</dbReference>
<comment type="caution">
    <text evidence="1">The sequence shown here is derived from an EMBL/GenBank/DDBJ whole genome shotgun (WGS) entry which is preliminary data.</text>
</comment>
<dbReference type="PRINTS" id="PR00153">
    <property type="entry name" value="CSAPPISMRASE"/>
</dbReference>
<dbReference type="Pfam" id="PF00160">
    <property type="entry name" value="Pro_isomerase"/>
    <property type="match status" value="1"/>
</dbReference>
<organism evidence="1 2">
    <name type="scientific">Apolygus lucorum</name>
    <name type="common">Small green plant bug</name>
    <name type="synonym">Lygocoris lucorum</name>
    <dbReference type="NCBI Taxonomy" id="248454"/>
    <lineage>
        <taxon>Eukaryota</taxon>
        <taxon>Metazoa</taxon>
        <taxon>Ecdysozoa</taxon>
        <taxon>Arthropoda</taxon>
        <taxon>Hexapoda</taxon>
        <taxon>Insecta</taxon>
        <taxon>Pterygota</taxon>
        <taxon>Neoptera</taxon>
        <taxon>Paraneoptera</taxon>
        <taxon>Hemiptera</taxon>
        <taxon>Heteroptera</taxon>
        <taxon>Panheteroptera</taxon>
        <taxon>Cimicomorpha</taxon>
        <taxon>Miridae</taxon>
        <taxon>Mirini</taxon>
        <taxon>Apolygus</taxon>
    </lineage>
</organism>
<evidence type="ECO:0000313" key="2">
    <source>
        <dbReference type="Proteomes" id="UP000466442"/>
    </source>
</evidence>
<dbReference type="InterPro" id="IPR044666">
    <property type="entry name" value="Cyclophilin_A-like"/>
</dbReference>
<dbReference type="InterPro" id="IPR013083">
    <property type="entry name" value="Znf_RING/FYVE/PHD"/>
</dbReference>
<dbReference type="GO" id="GO:0061630">
    <property type="term" value="F:ubiquitin protein ligase activity"/>
    <property type="evidence" value="ECO:0007669"/>
    <property type="project" value="TreeGrafter"/>
</dbReference>
<dbReference type="AlphaFoldDB" id="A0A6A4JZR3"/>
<protein>
    <submittedName>
        <fullName evidence="1">Uncharacterized protein</fullName>
    </submittedName>
</protein>
<dbReference type="Proteomes" id="UP000466442">
    <property type="component" value="Unassembled WGS sequence"/>
</dbReference>
<proteinExistence type="predicted"/>
<dbReference type="PANTHER" id="PTHR45625:SF1">
    <property type="entry name" value="RING-TYPE E3 UBIQUITIN-PROTEIN LIGASE PPIL2"/>
    <property type="match status" value="1"/>
</dbReference>
<keyword evidence="2" id="KW-1185">Reference proteome</keyword>
<dbReference type="PROSITE" id="PS50072">
    <property type="entry name" value="CSA_PPIASE_2"/>
    <property type="match status" value="1"/>
</dbReference>
<dbReference type="Gene3D" id="3.30.40.10">
    <property type="entry name" value="Zinc/RING finger domain, C3HC4 (zinc finger)"/>
    <property type="match status" value="1"/>
</dbReference>
<dbReference type="PANTHER" id="PTHR45625">
    <property type="entry name" value="PEPTIDYL-PROLYL CIS-TRANS ISOMERASE-RELATED"/>
    <property type="match status" value="1"/>
</dbReference>
<sequence length="505" mass="56536">MGKRQHQSDKMYLTYTEWSTLYGGKKANSGKVDNSARLPFGYCCIGFRPADIPCCDKDGNIFDMDNLILWIKKYKNNPVTGLPMDGKSVLKLNFSTTSDGKFECPVMRKAIGDHSHVVAIATTGNVFSYEAVERLNIKPKLWKDLINDQPFTRADIIVLQDPSNLKKFQAREFYHLKKNIRLDDGDETPAEKRATLKNASKETQEILKTLAEEYVAPKKDVVDEKKADKFNAAHFSTGAVAAGFTSTTVAPATNVEAAVLPEDVVRYERVKKKGYLRLVTNIGPLNLELHCDMVPKTCENFMKLCQNGYYNGTVFHRSIRHFMIQGGDPTGTGNGGQSVWGEPFEDEFKPNLNHEGRGILSMANSGPNTNKSQFFITYRSCKYLDGKHTVFGKVVGGMDTLSSIEKIEVDNKDRPIEDIVILSAQIYVDPFQEADEKLLEERRLELESQAAVSQPKRSSSAVPTIFRKGVGKYINPTKPTADGEDTNAKPKNKKTSYKFGDFSSW</sequence>
<dbReference type="InterPro" id="IPR020892">
    <property type="entry name" value="Cyclophilin-type_PPIase_CS"/>
</dbReference>
<dbReference type="PROSITE" id="PS00170">
    <property type="entry name" value="CSA_PPIASE_1"/>
    <property type="match status" value="1"/>
</dbReference>
<dbReference type="GO" id="GO:0003755">
    <property type="term" value="F:peptidyl-prolyl cis-trans isomerase activity"/>
    <property type="evidence" value="ECO:0007669"/>
    <property type="project" value="InterPro"/>
</dbReference>
<dbReference type="SUPFAM" id="SSF57850">
    <property type="entry name" value="RING/U-box"/>
    <property type="match status" value="1"/>
</dbReference>
<reference evidence="1" key="1">
    <citation type="journal article" date="2021" name="Mol. Ecol. Resour.">
        <title>Apolygus lucorum genome provides insights into omnivorousness and mesophyll feeding.</title>
        <authorList>
            <person name="Liu Y."/>
            <person name="Liu H."/>
            <person name="Wang H."/>
            <person name="Huang T."/>
            <person name="Liu B."/>
            <person name="Yang B."/>
            <person name="Yin L."/>
            <person name="Li B."/>
            <person name="Zhang Y."/>
            <person name="Zhang S."/>
            <person name="Jiang F."/>
            <person name="Zhang X."/>
            <person name="Ren Y."/>
            <person name="Wang B."/>
            <person name="Wang S."/>
            <person name="Lu Y."/>
            <person name="Wu K."/>
            <person name="Fan W."/>
            <person name="Wang G."/>
        </authorList>
    </citation>
    <scope>NUCLEOTIDE SEQUENCE</scope>
    <source>
        <strain evidence="1">12Hb</strain>
    </source>
</reference>
<evidence type="ECO:0000313" key="1">
    <source>
        <dbReference type="EMBL" id="KAF6208227.1"/>
    </source>
</evidence>
<dbReference type="InterPro" id="IPR002130">
    <property type="entry name" value="Cyclophilin-type_PPIase_dom"/>
</dbReference>
<dbReference type="CDD" id="cd01923">
    <property type="entry name" value="cyclophilin_RING"/>
    <property type="match status" value="1"/>
</dbReference>
<accession>A0A6A4JZR3</accession>
<dbReference type="GO" id="GO:0006457">
    <property type="term" value="P:protein folding"/>
    <property type="evidence" value="ECO:0007669"/>
    <property type="project" value="InterPro"/>
</dbReference>
<dbReference type="InterPro" id="IPR029000">
    <property type="entry name" value="Cyclophilin-like_dom_sf"/>
</dbReference>
<dbReference type="GO" id="GO:0000209">
    <property type="term" value="P:protein polyubiquitination"/>
    <property type="evidence" value="ECO:0007669"/>
    <property type="project" value="TreeGrafter"/>
</dbReference>
<name>A0A6A4JZR3_APOLU</name>